<keyword evidence="2" id="KW-1185">Reference proteome</keyword>
<protein>
    <submittedName>
        <fullName evidence="1">Uncharacterized protein</fullName>
    </submittedName>
</protein>
<evidence type="ECO:0000313" key="2">
    <source>
        <dbReference type="Proteomes" id="UP001597041"/>
    </source>
</evidence>
<organism evidence="1 2">
    <name type="scientific">Oceanobacillus locisalsi</name>
    <dbReference type="NCBI Taxonomy" id="546107"/>
    <lineage>
        <taxon>Bacteria</taxon>
        <taxon>Bacillati</taxon>
        <taxon>Bacillota</taxon>
        <taxon>Bacilli</taxon>
        <taxon>Bacillales</taxon>
        <taxon>Bacillaceae</taxon>
        <taxon>Oceanobacillus</taxon>
    </lineage>
</organism>
<accession>A0ABW3NP19</accession>
<comment type="caution">
    <text evidence="1">The sequence shown here is derived from an EMBL/GenBank/DDBJ whole genome shotgun (WGS) entry which is preliminary data.</text>
</comment>
<name>A0ABW3NP19_9BACI</name>
<proteinExistence type="predicted"/>
<evidence type="ECO:0000313" key="1">
    <source>
        <dbReference type="EMBL" id="MFD1068246.1"/>
    </source>
</evidence>
<dbReference type="RefSeq" id="WP_379594558.1">
    <property type="nucleotide sequence ID" value="NZ_JBHTKK010000044.1"/>
</dbReference>
<dbReference type="EMBL" id="JBHTKK010000044">
    <property type="protein sequence ID" value="MFD1068246.1"/>
    <property type="molecule type" value="Genomic_DNA"/>
</dbReference>
<gene>
    <name evidence="1" type="ORF">ACFQ19_19830</name>
</gene>
<reference evidence="2" key="1">
    <citation type="journal article" date="2019" name="Int. J. Syst. Evol. Microbiol.">
        <title>The Global Catalogue of Microorganisms (GCM) 10K type strain sequencing project: providing services to taxonomists for standard genome sequencing and annotation.</title>
        <authorList>
            <consortium name="The Broad Institute Genomics Platform"/>
            <consortium name="The Broad Institute Genome Sequencing Center for Infectious Disease"/>
            <person name="Wu L."/>
            <person name="Ma J."/>
        </authorList>
    </citation>
    <scope>NUCLEOTIDE SEQUENCE [LARGE SCALE GENOMIC DNA]</scope>
    <source>
        <strain evidence="2">CCUG 56608</strain>
    </source>
</reference>
<sequence>MEQHLEAFRSDVDVSETAVIRSNYLQDVQEDVNELYEDLVTQDEIIHDTIQEVSDISFATPPFFRMYPTIKPR</sequence>
<dbReference type="Proteomes" id="UP001597041">
    <property type="component" value="Unassembled WGS sequence"/>
</dbReference>